<feature type="domain" description="Histone deacetylase" evidence="3">
    <location>
        <begin position="6"/>
        <end position="268"/>
    </location>
</feature>
<keyword evidence="2" id="KW-0378">Hydrolase</keyword>
<dbReference type="CDD" id="cd09993">
    <property type="entry name" value="HDAC_classIV"/>
    <property type="match status" value="1"/>
</dbReference>
<dbReference type="GO" id="GO:0040029">
    <property type="term" value="P:epigenetic regulation of gene expression"/>
    <property type="evidence" value="ECO:0007669"/>
    <property type="project" value="TreeGrafter"/>
</dbReference>
<dbReference type="SUPFAM" id="SSF52768">
    <property type="entry name" value="Arginase/deacetylase"/>
    <property type="match status" value="1"/>
</dbReference>
<reference evidence="4 5" key="1">
    <citation type="journal article" date="2013" name="Genome Announc.">
        <title>Complete genome sequence of Simiduia agarivorans SA1(T), a marine bacterium able to degrade a variety of polysaccharides.</title>
        <authorList>
            <person name="Lin S.Y."/>
            <person name="Shieh W.Y."/>
            <person name="Chen J.S."/>
            <person name="Tang S.L."/>
        </authorList>
    </citation>
    <scope>NUCLEOTIDE SEQUENCE [LARGE SCALE GENOMIC DNA]</scope>
    <source>
        <strain evidence="5">DSM 21679 / JCM 13881 / BCRC 17597 / SA1</strain>
    </source>
</reference>
<dbReference type="InterPro" id="IPR000286">
    <property type="entry name" value="HDACs"/>
</dbReference>
<dbReference type="OrthoDB" id="9808367at2"/>
<name>K4KJT7_SIMAS</name>
<evidence type="ECO:0000259" key="3">
    <source>
        <dbReference type="Pfam" id="PF00850"/>
    </source>
</evidence>
<dbReference type="eggNOG" id="COG0123">
    <property type="taxonomic scope" value="Bacteria"/>
</dbReference>
<comment type="similarity">
    <text evidence="1">Belongs to the histone deacetylase family.</text>
</comment>
<dbReference type="KEGG" id="saga:M5M_11210"/>
<evidence type="ECO:0000256" key="1">
    <source>
        <dbReference type="ARBA" id="ARBA00005947"/>
    </source>
</evidence>
<sequence>MAKFGLLHSYLQQQGIAQPTNTFRPGKIKHSQLALAHCEQYVTAFASGLLDAQAQRRLGLPWSEGLVRRTFISPAGTLLAAHFALREGIACHLAGGTHHAHRDFASGFCVFNDLAVTARVLLEQQLATRVLVFDLDVHQGDGTARILADVPGTYTCSVHCEKNFPVRKAQSDLDVNLPVAMSDDGYLQVVSDTLMRLLRDYQPDFILYDAGVDVFADDPLGRLNISLQGIAARDALVLSMARDRNIPIATVIGGGYDKDQTAVARRHAICVEQAHRLFG</sequence>
<dbReference type="InterPro" id="IPR023696">
    <property type="entry name" value="Ureohydrolase_dom_sf"/>
</dbReference>
<dbReference type="STRING" id="1117647.M5M_11210"/>
<proteinExistence type="inferred from homology"/>
<accession>K4KJT7</accession>
<evidence type="ECO:0000256" key="2">
    <source>
        <dbReference type="ARBA" id="ARBA00022801"/>
    </source>
</evidence>
<dbReference type="Gene3D" id="3.40.800.20">
    <property type="entry name" value="Histone deacetylase domain"/>
    <property type="match status" value="1"/>
</dbReference>
<dbReference type="EMBL" id="CP003746">
    <property type="protein sequence ID" value="AFU99419.1"/>
    <property type="molecule type" value="Genomic_DNA"/>
</dbReference>
<evidence type="ECO:0000313" key="5">
    <source>
        <dbReference type="Proteomes" id="UP000000466"/>
    </source>
</evidence>
<evidence type="ECO:0000313" key="4">
    <source>
        <dbReference type="EMBL" id="AFU99419.1"/>
    </source>
</evidence>
<organism evidence="4 5">
    <name type="scientific">Simiduia agarivorans (strain DSM 21679 / JCM 13881 / BCRC 17597 / SA1)</name>
    <dbReference type="NCBI Taxonomy" id="1117647"/>
    <lineage>
        <taxon>Bacteria</taxon>
        <taxon>Pseudomonadati</taxon>
        <taxon>Pseudomonadota</taxon>
        <taxon>Gammaproteobacteria</taxon>
        <taxon>Cellvibrionales</taxon>
        <taxon>Cellvibrionaceae</taxon>
        <taxon>Simiduia</taxon>
    </lineage>
</organism>
<gene>
    <name evidence="4" type="ordered locus">M5M_11210</name>
</gene>
<dbReference type="InterPro" id="IPR023801">
    <property type="entry name" value="His_deacetylse_dom"/>
</dbReference>
<protein>
    <submittedName>
        <fullName evidence="4">Deacetylase</fullName>
    </submittedName>
</protein>
<dbReference type="PRINTS" id="PR01270">
    <property type="entry name" value="HDASUPER"/>
</dbReference>
<dbReference type="HOGENOM" id="CLU_007727_1_0_6"/>
<dbReference type="InterPro" id="IPR044150">
    <property type="entry name" value="HDAC_classIV"/>
</dbReference>
<dbReference type="PANTHER" id="PTHR10625">
    <property type="entry name" value="HISTONE DEACETYLASE HDAC1-RELATED"/>
    <property type="match status" value="1"/>
</dbReference>
<keyword evidence="5" id="KW-1185">Reference proteome</keyword>
<dbReference type="GO" id="GO:0016787">
    <property type="term" value="F:hydrolase activity"/>
    <property type="evidence" value="ECO:0007669"/>
    <property type="project" value="UniProtKB-KW"/>
</dbReference>
<dbReference type="PANTHER" id="PTHR10625:SF19">
    <property type="entry name" value="HISTONE DEACETYLASE 12"/>
    <property type="match status" value="1"/>
</dbReference>
<dbReference type="GO" id="GO:0004407">
    <property type="term" value="F:histone deacetylase activity"/>
    <property type="evidence" value="ECO:0007669"/>
    <property type="project" value="InterPro"/>
</dbReference>
<dbReference type="Pfam" id="PF00850">
    <property type="entry name" value="Hist_deacetyl"/>
    <property type="match status" value="1"/>
</dbReference>
<dbReference type="AlphaFoldDB" id="K4KJT7"/>
<dbReference type="InterPro" id="IPR037138">
    <property type="entry name" value="His_deacetylse_dom_sf"/>
</dbReference>
<dbReference type="Proteomes" id="UP000000466">
    <property type="component" value="Chromosome"/>
</dbReference>